<evidence type="ECO:0000313" key="2">
    <source>
        <dbReference type="Proteomes" id="UP000031774"/>
    </source>
</evidence>
<name>A0A0B5IHG8_9ACTN</name>
<sequence>MDMDTLHKARQARNWIAHEGASIGSTWSVNRARILQHALKPRTAMTDLALGDNIISQWCHGLAEPRTPPPRDWINGYPDVVVAWSSAISMACCRADFEPRQLGVTAQPLWSVVFALGQVLHKRSSHSVLERALDASRAS</sequence>
<evidence type="ECO:0000313" key="1">
    <source>
        <dbReference type="EMBL" id="AJF69118.1"/>
    </source>
</evidence>
<dbReference type="EMBL" id="CP010407">
    <property type="protein sequence ID" value="AJF69118.1"/>
    <property type="molecule type" value="Genomic_DNA"/>
</dbReference>
<dbReference type="AlphaFoldDB" id="A0A0B5IHG8"/>
<dbReference type="KEGG" id="svt:SVTN_37315"/>
<keyword evidence="2" id="KW-1185">Reference proteome</keyword>
<dbReference type="RefSeq" id="WP_041133039.1">
    <property type="nucleotide sequence ID" value="NZ_CP010407.1"/>
</dbReference>
<dbReference type="Proteomes" id="UP000031774">
    <property type="component" value="Chromosome"/>
</dbReference>
<dbReference type="HOGENOM" id="CLU_1844063_0_0_11"/>
<reference evidence="1 2" key="1">
    <citation type="submission" date="2014-12" db="EMBL/GenBank/DDBJ databases">
        <title>Complete genome sequence of Streptomyces vietnamensis strain GIMV4.0001, a genetic manipulable producer of the benzoisochromanequinone antibiotic granaticin.</title>
        <authorList>
            <person name="Deng M.R."/>
            <person name="Guo J."/>
            <person name="Ma L.Y."/>
            <person name="Feng G.D."/>
            <person name="Mo C.Y."/>
            <person name="Zhu H.H."/>
        </authorList>
    </citation>
    <scope>NUCLEOTIDE SEQUENCE [LARGE SCALE GENOMIC DNA]</scope>
    <source>
        <strain evidence="2">GIMV4.0001</strain>
    </source>
</reference>
<proteinExistence type="predicted"/>
<organism evidence="1 2">
    <name type="scientific">Streptomyces vietnamensis</name>
    <dbReference type="NCBI Taxonomy" id="362257"/>
    <lineage>
        <taxon>Bacteria</taxon>
        <taxon>Bacillati</taxon>
        <taxon>Actinomycetota</taxon>
        <taxon>Actinomycetes</taxon>
        <taxon>Kitasatosporales</taxon>
        <taxon>Streptomycetaceae</taxon>
        <taxon>Streptomyces</taxon>
    </lineage>
</organism>
<accession>A0A0B5IHG8</accession>
<protein>
    <submittedName>
        <fullName evidence="1">Uncharacterized protein</fullName>
    </submittedName>
</protein>
<gene>
    <name evidence="1" type="ORF">SVTN_37315</name>
</gene>